<dbReference type="Gene3D" id="3.30.1330.80">
    <property type="entry name" value="Hypothetical protein, similar to alpha- acetolactate decarboxylase, domain 2"/>
    <property type="match status" value="1"/>
</dbReference>
<comment type="caution">
    <text evidence="1">The sequence shown here is derived from an EMBL/GenBank/DDBJ whole genome shotgun (WGS) entry which is preliminary data.</text>
</comment>
<accession>A0A7K4BYN2</accession>
<dbReference type="Proteomes" id="UP000526302">
    <property type="component" value="Unassembled WGS sequence"/>
</dbReference>
<proteinExistence type="predicted"/>
<evidence type="ECO:0000313" key="1">
    <source>
        <dbReference type="EMBL" id="NMA44328.1"/>
    </source>
</evidence>
<name>A0A7K4BYN2_9ARCH</name>
<protein>
    <recommendedName>
        <fullName evidence="3">DUF296 domain-containing protein</fullName>
    </recommendedName>
</protein>
<dbReference type="SUPFAM" id="SSF117856">
    <property type="entry name" value="AF0104/ALDC/Ptd012-like"/>
    <property type="match status" value="1"/>
</dbReference>
<reference evidence="1 2" key="1">
    <citation type="journal article" date="2020" name="Biotechnol. Biofuels">
        <title>New insights from the biogas microbiome by comprehensive genome-resolved metagenomics of nearly 1600 species originating from multiple anaerobic digesters.</title>
        <authorList>
            <person name="Campanaro S."/>
            <person name="Treu L."/>
            <person name="Rodriguez-R L.M."/>
            <person name="Kovalovszki A."/>
            <person name="Ziels R.M."/>
            <person name="Maus I."/>
            <person name="Zhu X."/>
            <person name="Kougias P.G."/>
            <person name="Basile A."/>
            <person name="Luo G."/>
            <person name="Schluter A."/>
            <person name="Konstantinidis K.T."/>
            <person name="Angelidaki I."/>
        </authorList>
    </citation>
    <scope>NUCLEOTIDE SEQUENCE [LARGE SCALE GENOMIC DNA]</scope>
    <source>
        <strain evidence="1">AS22ysBPME_79</strain>
    </source>
</reference>
<organism evidence="1 2">
    <name type="scientific">Candidatus Iainarchaeum sp</name>
    <dbReference type="NCBI Taxonomy" id="3101447"/>
    <lineage>
        <taxon>Archaea</taxon>
        <taxon>Candidatus Iainarchaeota</taxon>
        <taxon>Candidatus Iainarchaeia</taxon>
        <taxon>Candidatus Iainarchaeales</taxon>
        <taxon>Candidatus Iainarchaeaceae</taxon>
        <taxon>Candidatus Iainarchaeum</taxon>
    </lineage>
</organism>
<evidence type="ECO:0000313" key="2">
    <source>
        <dbReference type="Proteomes" id="UP000526302"/>
    </source>
</evidence>
<gene>
    <name evidence="1" type="ORF">GX950_00745</name>
</gene>
<sequence length="127" mass="14168">MPAKKIDSMLIKEKIPVKILTLILDEGDDVMTCIKLGMQQNNIREAKVEDIEGFLLKGAINCMEGHKYKRIEVENIELLRASGNFKFGGEDLWGNLNIFTAGRKPISGTLHKGIAKDGLTIKLKFVP</sequence>
<dbReference type="EMBL" id="JAAZKV010000007">
    <property type="protein sequence ID" value="NMA44328.1"/>
    <property type="molecule type" value="Genomic_DNA"/>
</dbReference>
<evidence type="ECO:0008006" key="3">
    <source>
        <dbReference type="Google" id="ProtNLM"/>
    </source>
</evidence>
<dbReference type="AlphaFoldDB" id="A0A7K4BYN2"/>